<comment type="caution">
    <text evidence="1">Lacks conserved residue(s) required for the propagation of feature annotation.</text>
</comment>
<feature type="binding site" evidence="1">
    <location>
        <position position="60"/>
    </location>
    <ligand>
        <name>Mg(2+)</name>
        <dbReference type="ChEBI" id="CHEBI:18420"/>
        <label>4</label>
    </ligand>
</feature>
<name>A0ABU1UFI6_9MICC</name>
<feature type="binding site" evidence="1">
    <location>
        <position position="257"/>
    </location>
    <ligand>
        <name>Mg(2+)</name>
        <dbReference type="ChEBI" id="CHEBI:18420"/>
        <label>5</label>
    </ligand>
</feature>
<dbReference type="CDD" id="cd02194">
    <property type="entry name" value="ThiL"/>
    <property type="match status" value="1"/>
</dbReference>
<comment type="miscellaneous">
    <text evidence="1">Reaction mechanism of ThiL seems to utilize a direct, inline transfer of the gamma-phosphate of ATP to TMP rather than a phosphorylated enzyme intermediate.</text>
</comment>
<feature type="binding site" evidence="1">
    <location>
        <position position="110"/>
    </location>
    <ligand>
        <name>Mg(2+)</name>
        <dbReference type="ChEBI" id="CHEBI:18420"/>
        <label>3</label>
    </ligand>
</feature>
<dbReference type="InterPro" id="IPR016188">
    <property type="entry name" value="PurM-like_N"/>
</dbReference>
<sequence>MPERLNEPPLTASTQNAAPQTGPPLTVAELSESQLLERIFPRLHYGQEHNPSLILGPGDDAAIVAAPDGRTVLSIDTQVADQDFRLEWNNGYRTTGYDVGWKAAAQNLSDINAMGARATSLVVSLTMPPETRVAWVEDFADGLSAGIRELGAPDCAVAGGDLGRGRELAVSVAILGTLGGRAAVLRSGARPGDILALAGTVGRAAAGLALLESAIPVAELSKDQRALMDTQCRPLPPLAAGPLARDSGATAMMDISDGLVRDGRRMASASHTVLNLDAAVLKELAVPLLPAAEVLRADPMAWVLGGGEDHGLLATFPPGVQLPHGFTAIGSVAALAPPDGTGVTIAGMPAATVGWDHFAD</sequence>
<feature type="binding site" evidence="1">
    <location>
        <position position="161"/>
    </location>
    <ligand>
        <name>Mg(2+)</name>
        <dbReference type="ChEBI" id="CHEBI:18420"/>
        <label>1</label>
    </ligand>
</feature>
<keyword evidence="1 4" id="KW-0418">Kinase</keyword>
<reference evidence="4 5" key="1">
    <citation type="submission" date="2023-07" db="EMBL/GenBank/DDBJ databases">
        <title>Sorghum-associated microbial communities from plants grown in Nebraska, USA.</title>
        <authorList>
            <person name="Schachtman D."/>
        </authorList>
    </citation>
    <scope>NUCLEOTIDE SEQUENCE [LARGE SCALE GENOMIC DNA]</scope>
    <source>
        <strain evidence="4 5">BE167</strain>
    </source>
</reference>
<dbReference type="SUPFAM" id="SSF55326">
    <property type="entry name" value="PurM N-terminal domain-like"/>
    <property type="match status" value="1"/>
</dbReference>
<evidence type="ECO:0000256" key="1">
    <source>
        <dbReference type="HAMAP-Rule" id="MF_02128"/>
    </source>
</evidence>
<dbReference type="InterPro" id="IPR036921">
    <property type="entry name" value="PurM-like_N_sf"/>
</dbReference>
<comment type="catalytic activity">
    <reaction evidence="1">
        <text>thiamine phosphate + ATP = thiamine diphosphate + ADP</text>
        <dbReference type="Rhea" id="RHEA:15913"/>
        <dbReference type="ChEBI" id="CHEBI:30616"/>
        <dbReference type="ChEBI" id="CHEBI:37575"/>
        <dbReference type="ChEBI" id="CHEBI:58937"/>
        <dbReference type="ChEBI" id="CHEBI:456216"/>
        <dbReference type="EC" id="2.7.4.16"/>
    </reaction>
</comment>
<dbReference type="NCBIfam" id="TIGR01379">
    <property type="entry name" value="thiL"/>
    <property type="match status" value="1"/>
</dbReference>
<feature type="binding site" evidence="1">
    <location>
        <position position="355"/>
    </location>
    <ligand>
        <name>substrate</name>
    </ligand>
</feature>
<protein>
    <recommendedName>
        <fullName evidence="1">Thiamine-monophosphate kinase</fullName>
        <shortName evidence="1">TMP kinase</shortName>
        <shortName evidence="1">Thiamine-phosphate kinase</shortName>
        <ecNumber evidence="1">2.7.4.16</ecNumber>
    </recommendedName>
</protein>
<keyword evidence="1" id="KW-0479">Metal-binding</keyword>
<feature type="binding site" evidence="1">
    <location>
        <position position="83"/>
    </location>
    <ligand>
        <name>substrate</name>
    </ligand>
</feature>
<keyword evidence="1" id="KW-0547">Nucleotide-binding</keyword>
<dbReference type="GO" id="GO:0009030">
    <property type="term" value="F:thiamine-phosphate kinase activity"/>
    <property type="evidence" value="ECO:0007669"/>
    <property type="project" value="UniProtKB-EC"/>
</dbReference>
<keyword evidence="5" id="KW-1185">Reference proteome</keyword>
<dbReference type="EMBL" id="JAVDVQ010000016">
    <property type="protein sequence ID" value="MDR7083959.1"/>
    <property type="molecule type" value="Genomic_DNA"/>
</dbReference>
<feature type="binding site" evidence="1">
    <location>
        <position position="76"/>
    </location>
    <ligand>
        <name>Mg(2+)</name>
        <dbReference type="ChEBI" id="CHEBI:18420"/>
        <label>2</label>
    </ligand>
</feature>
<feature type="binding site" evidence="1">
    <location>
        <position position="60"/>
    </location>
    <ligand>
        <name>Mg(2+)</name>
        <dbReference type="ChEBI" id="CHEBI:18420"/>
        <label>3</label>
    </ligand>
</feature>
<dbReference type="PIRSF" id="PIRSF005303">
    <property type="entry name" value="Thiam_monoph_kin"/>
    <property type="match status" value="1"/>
</dbReference>
<dbReference type="SUPFAM" id="SSF56042">
    <property type="entry name" value="PurM C-terminal domain-like"/>
    <property type="match status" value="1"/>
</dbReference>
<dbReference type="EC" id="2.7.4.16" evidence="1"/>
<dbReference type="Pfam" id="PF00586">
    <property type="entry name" value="AIRS"/>
    <property type="match status" value="1"/>
</dbReference>
<comment type="function">
    <text evidence="1">Catalyzes the ATP-dependent phosphorylation of thiamine-monophosphate (TMP) to form thiamine-pyrophosphate (TPP), the active form of vitamin B1.</text>
</comment>
<evidence type="ECO:0000259" key="3">
    <source>
        <dbReference type="Pfam" id="PF00586"/>
    </source>
</evidence>
<feature type="binding site" evidence="1">
    <location>
        <position position="110"/>
    </location>
    <ligand>
        <name>Mg(2+)</name>
        <dbReference type="ChEBI" id="CHEBI:18420"/>
        <label>4</label>
    </ligand>
</feature>
<feature type="binding site" evidence="1">
    <location>
        <position position="186"/>
    </location>
    <ligand>
        <name>ATP</name>
        <dbReference type="ChEBI" id="CHEBI:30616"/>
    </ligand>
</feature>
<keyword evidence="1" id="KW-0067">ATP-binding</keyword>
<feature type="binding site" evidence="1">
    <location>
        <position position="110"/>
    </location>
    <ligand>
        <name>Mg(2+)</name>
        <dbReference type="ChEBI" id="CHEBI:18420"/>
        <label>2</label>
    </ligand>
</feature>
<evidence type="ECO:0000313" key="4">
    <source>
        <dbReference type="EMBL" id="MDR7083959.1"/>
    </source>
</evidence>
<accession>A0ABU1UFI6</accession>
<keyword evidence="1" id="KW-0460">Magnesium</keyword>
<feature type="binding site" evidence="1">
    <location>
        <position position="254"/>
    </location>
    <ligand>
        <name>Mg(2+)</name>
        <dbReference type="ChEBI" id="CHEBI:18420"/>
        <label>3</label>
    </ligand>
</feature>
<dbReference type="InterPro" id="IPR036676">
    <property type="entry name" value="PurM-like_C_sf"/>
</dbReference>
<comment type="caution">
    <text evidence="4">The sequence shown here is derived from an EMBL/GenBank/DDBJ whole genome shotgun (WGS) entry which is preliminary data.</text>
</comment>
<dbReference type="Gene3D" id="3.30.1330.10">
    <property type="entry name" value="PurM-like, N-terminal domain"/>
    <property type="match status" value="1"/>
</dbReference>
<dbReference type="Gene3D" id="3.90.650.10">
    <property type="entry name" value="PurM-like C-terminal domain"/>
    <property type="match status" value="1"/>
</dbReference>
<comment type="pathway">
    <text evidence="1">Cofactor biosynthesis; thiamine diphosphate biosynthesis; thiamine diphosphate from thiamine phosphate: step 1/1.</text>
</comment>
<feature type="region of interest" description="Disordered" evidence="2">
    <location>
        <begin position="1"/>
        <end position="23"/>
    </location>
</feature>
<dbReference type="InterPro" id="IPR006283">
    <property type="entry name" value="ThiL-like"/>
</dbReference>
<feature type="binding site" evidence="1">
    <location>
        <position position="74"/>
    </location>
    <ligand>
        <name>Mg(2+)</name>
        <dbReference type="ChEBI" id="CHEBI:18420"/>
        <label>4</label>
    </ligand>
</feature>
<gene>
    <name evidence="1" type="primary">thiL</name>
    <name evidence="4" type="ORF">J2X01_003265</name>
</gene>
<feature type="binding site" evidence="1">
    <location>
        <position position="308"/>
    </location>
    <ligand>
        <name>substrate</name>
    </ligand>
</feature>
<feature type="binding site" evidence="1">
    <location>
        <position position="256"/>
    </location>
    <ligand>
        <name>ATP</name>
        <dbReference type="ChEBI" id="CHEBI:30616"/>
    </ligand>
</feature>
<feature type="binding site" evidence="1">
    <location>
        <begin position="160"/>
        <end position="161"/>
    </location>
    <ligand>
        <name>ATP</name>
        <dbReference type="ChEBI" id="CHEBI:30616"/>
    </ligand>
</feature>
<dbReference type="Proteomes" id="UP001252243">
    <property type="component" value="Unassembled WGS sequence"/>
</dbReference>
<feature type="domain" description="PurM-like N-terminal" evidence="3">
    <location>
        <begin position="58"/>
        <end position="177"/>
    </location>
</feature>
<dbReference type="PANTHER" id="PTHR30270:SF0">
    <property type="entry name" value="THIAMINE-MONOPHOSPHATE KINASE"/>
    <property type="match status" value="1"/>
</dbReference>
<evidence type="ECO:0000313" key="5">
    <source>
        <dbReference type="Proteomes" id="UP001252243"/>
    </source>
</evidence>
<organism evidence="4 5">
    <name type="scientific">Arthrobacter ginsengisoli</name>
    <dbReference type="NCBI Taxonomy" id="1356565"/>
    <lineage>
        <taxon>Bacteria</taxon>
        <taxon>Bacillati</taxon>
        <taxon>Actinomycetota</taxon>
        <taxon>Actinomycetes</taxon>
        <taxon>Micrococcales</taxon>
        <taxon>Micrococcaceae</taxon>
        <taxon>Arthrobacter</taxon>
    </lineage>
</organism>
<keyword evidence="1 4" id="KW-0808">Transferase</keyword>
<comment type="similarity">
    <text evidence="1">Belongs to the thiamine-monophosphate kinase family.</text>
</comment>
<dbReference type="HAMAP" id="MF_02128">
    <property type="entry name" value="TMP_kinase"/>
    <property type="match status" value="1"/>
</dbReference>
<evidence type="ECO:0000256" key="2">
    <source>
        <dbReference type="SAM" id="MobiDB-lite"/>
    </source>
</evidence>
<feature type="binding site" evidence="1">
    <location>
        <position position="76"/>
    </location>
    <ligand>
        <name>Mg(2+)</name>
        <dbReference type="ChEBI" id="CHEBI:18420"/>
        <label>1</label>
    </ligand>
</feature>
<proteinExistence type="inferred from homology"/>
<keyword evidence="1" id="KW-0784">Thiamine biosynthesis</keyword>
<dbReference type="PANTHER" id="PTHR30270">
    <property type="entry name" value="THIAMINE-MONOPHOSPHATE KINASE"/>
    <property type="match status" value="1"/>
</dbReference>